<name>A0ACB9HQZ3_9ASTR</name>
<protein>
    <submittedName>
        <fullName evidence="1">Uncharacterized protein</fullName>
    </submittedName>
</protein>
<evidence type="ECO:0000313" key="1">
    <source>
        <dbReference type="EMBL" id="KAI3797901.1"/>
    </source>
</evidence>
<keyword evidence="2" id="KW-1185">Reference proteome</keyword>
<organism evidence="1 2">
    <name type="scientific">Smallanthus sonchifolius</name>
    <dbReference type="NCBI Taxonomy" id="185202"/>
    <lineage>
        <taxon>Eukaryota</taxon>
        <taxon>Viridiplantae</taxon>
        <taxon>Streptophyta</taxon>
        <taxon>Embryophyta</taxon>
        <taxon>Tracheophyta</taxon>
        <taxon>Spermatophyta</taxon>
        <taxon>Magnoliopsida</taxon>
        <taxon>eudicotyledons</taxon>
        <taxon>Gunneridae</taxon>
        <taxon>Pentapetalae</taxon>
        <taxon>asterids</taxon>
        <taxon>campanulids</taxon>
        <taxon>Asterales</taxon>
        <taxon>Asteraceae</taxon>
        <taxon>Asteroideae</taxon>
        <taxon>Heliantheae alliance</taxon>
        <taxon>Millerieae</taxon>
        <taxon>Smallanthus</taxon>
    </lineage>
</organism>
<reference evidence="2" key="1">
    <citation type="journal article" date="2022" name="Mol. Ecol. Resour.">
        <title>The genomes of chicory, endive, great burdock and yacon provide insights into Asteraceae palaeo-polyploidization history and plant inulin production.</title>
        <authorList>
            <person name="Fan W."/>
            <person name="Wang S."/>
            <person name="Wang H."/>
            <person name="Wang A."/>
            <person name="Jiang F."/>
            <person name="Liu H."/>
            <person name="Zhao H."/>
            <person name="Xu D."/>
            <person name="Zhang Y."/>
        </authorList>
    </citation>
    <scope>NUCLEOTIDE SEQUENCE [LARGE SCALE GENOMIC DNA]</scope>
    <source>
        <strain evidence="2">cv. Yunnan</strain>
    </source>
</reference>
<dbReference type="Proteomes" id="UP001056120">
    <property type="component" value="Linkage Group LG11"/>
</dbReference>
<evidence type="ECO:0000313" key="2">
    <source>
        <dbReference type="Proteomes" id="UP001056120"/>
    </source>
</evidence>
<sequence>MSGKGKGKTFLLKFGKKKAKSSGSSSDSPTQEHPESPPRHSYDPYLQAPVVQYPYCSSLPNPYLDTPPVPYLPSPYHETDYSISSIPSESNLTNYFASPSSSETRSPYNLSEIEKARIKLYPTLEETEPSERTSSSKARYRTPSPRIGLPPLHPAEPSIRTGPLTKLTARKIVRCPVSVRKECEARIAQLEEDKRKMEEDKRMVEEEKCRMKEEFEKEREDRKKEKSFVKIGKAFAGLIRFSKKKSEK</sequence>
<gene>
    <name evidence="1" type="ORF">L1987_33165</name>
</gene>
<dbReference type="EMBL" id="CM042028">
    <property type="protein sequence ID" value="KAI3797901.1"/>
    <property type="molecule type" value="Genomic_DNA"/>
</dbReference>
<comment type="caution">
    <text evidence="1">The sequence shown here is derived from an EMBL/GenBank/DDBJ whole genome shotgun (WGS) entry which is preliminary data.</text>
</comment>
<accession>A0ACB9HQZ3</accession>
<reference evidence="1 2" key="2">
    <citation type="journal article" date="2022" name="Mol. Ecol. Resour.">
        <title>The genomes of chicory, endive, great burdock and yacon provide insights into Asteraceae paleo-polyploidization history and plant inulin production.</title>
        <authorList>
            <person name="Fan W."/>
            <person name="Wang S."/>
            <person name="Wang H."/>
            <person name="Wang A."/>
            <person name="Jiang F."/>
            <person name="Liu H."/>
            <person name="Zhao H."/>
            <person name="Xu D."/>
            <person name="Zhang Y."/>
        </authorList>
    </citation>
    <scope>NUCLEOTIDE SEQUENCE [LARGE SCALE GENOMIC DNA]</scope>
    <source>
        <strain evidence="2">cv. Yunnan</strain>
        <tissue evidence="1">Leaves</tissue>
    </source>
</reference>
<proteinExistence type="predicted"/>